<accession>A0A3B0YH06</accession>
<evidence type="ECO:0000313" key="4">
    <source>
        <dbReference type="EMBL" id="VAW74592.1"/>
    </source>
</evidence>
<dbReference type="GO" id="GO:0032153">
    <property type="term" value="C:cell division site"/>
    <property type="evidence" value="ECO:0007669"/>
    <property type="project" value="TreeGrafter"/>
</dbReference>
<feature type="domain" description="LysM" evidence="3">
    <location>
        <begin position="38"/>
        <end position="82"/>
    </location>
</feature>
<dbReference type="Pfam" id="PF01476">
    <property type="entry name" value="LysM"/>
    <property type="match status" value="1"/>
</dbReference>
<proteinExistence type="inferred from homology"/>
<dbReference type="PANTHER" id="PTHR21666:SF263">
    <property type="entry name" value="MUREIN HYDROLASE ACTIVATOR NLPD"/>
    <property type="match status" value="1"/>
</dbReference>
<dbReference type="SUPFAM" id="SSF51261">
    <property type="entry name" value="Duplicated hybrid motif"/>
    <property type="match status" value="1"/>
</dbReference>
<dbReference type="GO" id="GO:0004222">
    <property type="term" value="F:metalloendopeptidase activity"/>
    <property type="evidence" value="ECO:0007669"/>
    <property type="project" value="TreeGrafter"/>
</dbReference>
<dbReference type="GO" id="GO:0009279">
    <property type="term" value="C:cell outer membrane"/>
    <property type="evidence" value="ECO:0007669"/>
    <property type="project" value="TreeGrafter"/>
</dbReference>
<protein>
    <submittedName>
        <fullName evidence="4">Murein hydrolase activator NlpD</fullName>
    </submittedName>
</protein>
<dbReference type="InterPro" id="IPR036779">
    <property type="entry name" value="LysM_dom_sf"/>
</dbReference>
<dbReference type="SMART" id="SM00257">
    <property type="entry name" value="LysM"/>
    <property type="match status" value="1"/>
</dbReference>
<name>A0A3B0YH06_9ZZZZ</name>
<dbReference type="InterPro" id="IPR016047">
    <property type="entry name" value="M23ase_b-sheet_dom"/>
</dbReference>
<dbReference type="CDD" id="cd00118">
    <property type="entry name" value="LysM"/>
    <property type="match status" value="1"/>
</dbReference>
<dbReference type="EMBL" id="UOFM01000099">
    <property type="protein sequence ID" value="VAW74592.1"/>
    <property type="molecule type" value="Genomic_DNA"/>
</dbReference>
<dbReference type="InterPro" id="IPR011055">
    <property type="entry name" value="Dup_hybrid_motif"/>
</dbReference>
<dbReference type="AlphaFoldDB" id="A0A3B0YH06"/>
<dbReference type="CDD" id="cd12797">
    <property type="entry name" value="M23_peptidase"/>
    <property type="match status" value="1"/>
</dbReference>
<dbReference type="InterPro" id="IPR050570">
    <property type="entry name" value="Cell_wall_metabolism_enzyme"/>
</dbReference>
<reference evidence="4" key="1">
    <citation type="submission" date="2018-06" db="EMBL/GenBank/DDBJ databases">
        <authorList>
            <person name="Zhirakovskaya E."/>
        </authorList>
    </citation>
    <scope>NUCLEOTIDE SEQUENCE</scope>
</reference>
<organism evidence="4">
    <name type="scientific">hydrothermal vent metagenome</name>
    <dbReference type="NCBI Taxonomy" id="652676"/>
    <lineage>
        <taxon>unclassified sequences</taxon>
        <taxon>metagenomes</taxon>
        <taxon>ecological metagenomes</taxon>
    </lineage>
</organism>
<dbReference type="InterPro" id="IPR018392">
    <property type="entry name" value="LysM"/>
</dbReference>
<dbReference type="PROSITE" id="PS51782">
    <property type="entry name" value="LYSM"/>
    <property type="match status" value="1"/>
</dbReference>
<dbReference type="Gene3D" id="2.70.70.10">
    <property type="entry name" value="Glucose Permease (Domain IIA)"/>
    <property type="match status" value="1"/>
</dbReference>
<evidence type="ECO:0000256" key="2">
    <source>
        <dbReference type="SAM" id="MobiDB-lite"/>
    </source>
</evidence>
<feature type="region of interest" description="Disordered" evidence="2">
    <location>
        <begin position="86"/>
        <end position="147"/>
    </location>
</feature>
<comment type="similarity">
    <text evidence="1">Belongs to the E.coli NlpD/Haemophilus LppB family.</text>
</comment>
<gene>
    <name evidence="4" type="ORF">MNBD_GAMMA14-417</name>
</gene>
<feature type="compositionally biased region" description="Polar residues" evidence="2">
    <location>
        <begin position="113"/>
        <end position="127"/>
    </location>
</feature>
<dbReference type="Gene3D" id="3.10.350.10">
    <property type="entry name" value="LysM domain"/>
    <property type="match status" value="1"/>
</dbReference>
<evidence type="ECO:0000256" key="1">
    <source>
        <dbReference type="ARBA" id="ARBA00038420"/>
    </source>
</evidence>
<dbReference type="Pfam" id="PF01551">
    <property type="entry name" value="Peptidase_M23"/>
    <property type="match status" value="1"/>
</dbReference>
<keyword evidence="4" id="KW-0378">Hydrolase</keyword>
<dbReference type="PANTHER" id="PTHR21666">
    <property type="entry name" value="PEPTIDASE-RELATED"/>
    <property type="match status" value="1"/>
</dbReference>
<sequence>MMRRQVWLLLCCLLPACSSGPVHAPVGDRSRQLVHVPASHTVEQGDTLYSVAFLYGKTVDELAVWNGIRKPYTIYRGQKIRLTAPSRKPALVVHKPGPSRPKISASSRPKPARSTNVQPSQPKTTTSRSRKPATSAPVSGKGPPTWTWPANGLLIRRFDVRSMGKKGINIAGKPGSPVRAAAAGKVVYAGSGLSGYGRLIIIKHNRDFLSAYAHNRKLIAREGQWVKKGELIARMGSSATDRTELHFEIRKKGQPVDPLRYLPER</sequence>
<evidence type="ECO:0000259" key="3">
    <source>
        <dbReference type="PROSITE" id="PS51782"/>
    </source>
</evidence>